<reference evidence="1" key="1">
    <citation type="journal article" date="2014" name="Front. Microbiol.">
        <title>High frequency of phylogenetically diverse reductive dehalogenase-homologous genes in deep subseafloor sedimentary metagenomes.</title>
        <authorList>
            <person name="Kawai M."/>
            <person name="Futagami T."/>
            <person name="Toyoda A."/>
            <person name="Takaki Y."/>
            <person name="Nishi S."/>
            <person name="Hori S."/>
            <person name="Arai W."/>
            <person name="Tsubouchi T."/>
            <person name="Morono Y."/>
            <person name="Uchiyama I."/>
            <person name="Ito T."/>
            <person name="Fujiyama A."/>
            <person name="Inagaki F."/>
            <person name="Takami H."/>
        </authorList>
    </citation>
    <scope>NUCLEOTIDE SEQUENCE</scope>
    <source>
        <strain evidence="1">Expedition CK06-06</strain>
    </source>
</reference>
<evidence type="ECO:0000313" key="1">
    <source>
        <dbReference type="EMBL" id="GAI32103.1"/>
    </source>
</evidence>
<comment type="caution">
    <text evidence="1">The sequence shown here is derived from an EMBL/GenBank/DDBJ whole genome shotgun (WGS) entry which is preliminary data.</text>
</comment>
<dbReference type="AlphaFoldDB" id="X1MLD1"/>
<sequence length="111" mass="13092">MKDSEISDIKNMLKVYKSSLPKLTILLLGPGKHNADLYAKKCYKKRCQIKNELKREHKVFFPEDIYKEAKRDNIDVSNILFLENYLIKNEADTVVMLLFSYQNLYVQIFPS</sequence>
<proteinExistence type="predicted"/>
<dbReference type="EMBL" id="BARV01014525">
    <property type="protein sequence ID" value="GAI32103.1"/>
    <property type="molecule type" value="Genomic_DNA"/>
</dbReference>
<name>X1MLD1_9ZZZZ</name>
<organism evidence="1">
    <name type="scientific">marine sediment metagenome</name>
    <dbReference type="NCBI Taxonomy" id="412755"/>
    <lineage>
        <taxon>unclassified sequences</taxon>
        <taxon>metagenomes</taxon>
        <taxon>ecological metagenomes</taxon>
    </lineage>
</organism>
<gene>
    <name evidence="1" type="ORF">S06H3_25245</name>
</gene>
<protein>
    <submittedName>
        <fullName evidence="1">Uncharacterized protein</fullName>
    </submittedName>
</protein>
<accession>X1MLD1</accession>